<sequence length="36" mass="4074">MQSHFQAGIRHAAPRVSHSICTCSDTCHRFCTFSYS</sequence>
<proteinExistence type="predicted"/>
<dbReference type="AlphaFoldDB" id="A0A0E9RRW9"/>
<reference evidence="1" key="1">
    <citation type="submission" date="2014-11" db="EMBL/GenBank/DDBJ databases">
        <authorList>
            <person name="Amaro Gonzalez C."/>
        </authorList>
    </citation>
    <scope>NUCLEOTIDE SEQUENCE</scope>
</reference>
<name>A0A0E9RRW9_ANGAN</name>
<evidence type="ECO:0000313" key="1">
    <source>
        <dbReference type="EMBL" id="JAH31874.1"/>
    </source>
</evidence>
<dbReference type="EMBL" id="GBXM01076703">
    <property type="protein sequence ID" value="JAH31874.1"/>
    <property type="molecule type" value="Transcribed_RNA"/>
</dbReference>
<organism evidence="1">
    <name type="scientific">Anguilla anguilla</name>
    <name type="common">European freshwater eel</name>
    <name type="synonym">Muraena anguilla</name>
    <dbReference type="NCBI Taxonomy" id="7936"/>
    <lineage>
        <taxon>Eukaryota</taxon>
        <taxon>Metazoa</taxon>
        <taxon>Chordata</taxon>
        <taxon>Craniata</taxon>
        <taxon>Vertebrata</taxon>
        <taxon>Euteleostomi</taxon>
        <taxon>Actinopterygii</taxon>
        <taxon>Neopterygii</taxon>
        <taxon>Teleostei</taxon>
        <taxon>Anguilliformes</taxon>
        <taxon>Anguillidae</taxon>
        <taxon>Anguilla</taxon>
    </lineage>
</organism>
<reference evidence="1" key="2">
    <citation type="journal article" date="2015" name="Fish Shellfish Immunol.">
        <title>Early steps in the European eel (Anguilla anguilla)-Vibrio vulnificus interaction in the gills: Role of the RtxA13 toxin.</title>
        <authorList>
            <person name="Callol A."/>
            <person name="Pajuelo D."/>
            <person name="Ebbesson L."/>
            <person name="Teles M."/>
            <person name="MacKenzie S."/>
            <person name="Amaro C."/>
        </authorList>
    </citation>
    <scope>NUCLEOTIDE SEQUENCE</scope>
</reference>
<protein>
    <submittedName>
        <fullName evidence="1">Uncharacterized protein</fullName>
    </submittedName>
</protein>
<accession>A0A0E9RRW9</accession>